<comment type="caution">
    <text evidence="2">The sequence shown here is derived from an EMBL/GenBank/DDBJ whole genome shotgun (WGS) entry which is preliminary data.</text>
</comment>
<evidence type="ECO:0000256" key="1">
    <source>
        <dbReference type="SAM" id="SignalP"/>
    </source>
</evidence>
<sequence>MAQTTSSVALFYTLVACLKVATVTAVKTITLGQDIDYPPYAFQTADGELAGFGKDFADGMSAMCEDIDIKVVKESWANCWSSEGGGRLGAKLANASDTSLDGCMTYTHGQGVRDTFADFTDAMLNDNKAAGLLTLLDSDGKPKVTGLSDLSGKTLIDVGGWAPTSDGLSIVTNKCTSEKYSPDYEVVVANGDIANDVAMQMLRDGEGDAIFIYADQVEEYSACPAGSTWNCTLWEGFGTEVAYVQTGQFGHAMNGTTLSLSRKGSGIRELLRPCMQSFMLTKEYYDICVKHDLAGVCYANEFFGDDATVGGKYDLPTNKQTGDCSDGYCPCPVTSDDSPPVAGAPLETDPTSGSTTVLVGTSLLMTSSIMWLSASLM</sequence>
<dbReference type="Gene3D" id="3.40.190.10">
    <property type="entry name" value="Periplasmic binding protein-like II"/>
    <property type="match status" value="2"/>
</dbReference>
<evidence type="ECO:0000313" key="2">
    <source>
        <dbReference type="EMBL" id="KAK1741847.1"/>
    </source>
</evidence>
<gene>
    <name evidence="2" type="ORF">QTG54_007420</name>
</gene>
<accession>A0AAD8YAC3</accession>
<proteinExistence type="predicted"/>
<dbReference type="SUPFAM" id="SSF53850">
    <property type="entry name" value="Periplasmic binding protein-like II"/>
    <property type="match status" value="1"/>
</dbReference>
<dbReference type="EMBL" id="JATAAI010000012">
    <property type="protein sequence ID" value="KAK1741847.1"/>
    <property type="molecule type" value="Genomic_DNA"/>
</dbReference>
<feature type="signal peptide" evidence="1">
    <location>
        <begin position="1"/>
        <end position="25"/>
    </location>
</feature>
<name>A0AAD8YAC3_9STRA</name>
<reference evidence="2" key="1">
    <citation type="submission" date="2023-06" db="EMBL/GenBank/DDBJ databases">
        <title>Survivors Of The Sea: Transcriptome response of Skeletonema marinoi to long-term dormancy.</title>
        <authorList>
            <person name="Pinder M.I.M."/>
            <person name="Kourtchenko O."/>
            <person name="Robertson E.K."/>
            <person name="Larsson T."/>
            <person name="Maumus F."/>
            <person name="Osuna-Cruz C.M."/>
            <person name="Vancaester E."/>
            <person name="Stenow R."/>
            <person name="Vandepoele K."/>
            <person name="Ploug H."/>
            <person name="Bruchert V."/>
            <person name="Godhe A."/>
            <person name="Topel M."/>
        </authorList>
    </citation>
    <scope>NUCLEOTIDE SEQUENCE</scope>
    <source>
        <strain evidence="2">R05AC</strain>
    </source>
</reference>
<protein>
    <recommendedName>
        <fullName evidence="4">Solute-binding protein family 3/N-terminal domain-containing protein</fullName>
    </recommendedName>
</protein>
<dbReference type="Proteomes" id="UP001224775">
    <property type="component" value="Unassembled WGS sequence"/>
</dbReference>
<evidence type="ECO:0000313" key="3">
    <source>
        <dbReference type="Proteomes" id="UP001224775"/>
    </source>
</evidence>
<evidence type="ECO:0008006" key="4">
    <source>
        <dbReference type="Google" id="ProtNLM"/>
    </source>
</evidence>
<keyword evidence="3" id="KW-1185">Reference proteome</keyword>
<dbReference type="AlphaFoldDB" id="A0AAD8YAC3"/>
<organism evidence="2 3">
    <name type="scientific">Skeletonema marinoi</name>
    <dbReference type="NCBI Taxonomy" id="267567"/>
    <lineage>
        <taxon>Eukaryota</taxon>
        <taxon>Sar</taxon>
        <taxon>Stramenopiles</taxon>
        <taxon>Ochrophyta</taxon>
        <taxon>Bacillariophyta</taxon>
        <taxon>Coscinodiscophyceae</taxon>
        <taxon>Thalassiosirophycidae</taxon>
        <taxon>Thalassiosirales</taxon>
        <taxon>Skeletonemataceae</taxon>
        <taxon>Skeletonema</taxon>
        <taxon>Skeletonema marinoi-dohrnii complex</taxon>
    </lineage>
</organism>
<keyword evidence="1" id="KW-0732">Signal</keyword>
<feature type="chain" id="PRO_5042224356" description="Solute-binding protein family 3/N-terminal domain-containing protein" evidence="1">
    <location>
        <begin position="26"/>
        <end position="377"/>
    </location>
</feature>